<dbReference type="InterPro" id="IPR007391">
    <property type="entry name" value="Vancomycin_resist_VanW"/>
</dbReference>
<keyword evidence="3" id="KW-1185">Reference proteome</keyword>
<name>A0ABS2PAZ6_9BACL</name>
<feature type="chain" id="PRO_5046227847" evidence="1">
    <location>
        <begin position="22"/>
        <end position="301"/>
    </location>
</feature>
<dbReference type="Pfam" id="PF04294">
    <property type="entry name" value="VanW"/>
    <property type="match status" value="1"/>
</dbReference>
<dbReference type="Proteomes" id="UP000741863">
    <property type="component" value="Unassembled WGS sequence"/>
</dbReference>
<evidence type="ECO:0000256" key="1">
    <source>
        <dbReference type="SAM" id="SignalP"/>
    </source>
</evidence>
<accession>A0ABS2PAZ6</accession>
<comment type="caution">
    <text evidence="2">The sequence shown here is derived from an EMBL/GenBank/DDBJ whole genome shotgun (WGS) entry which is preliminary data.</text>
</comment>
<evidence type="ECO:0000313" key="2">
    <source>
        <dbReference type="EMBL" id="MBM7632531.1"/>
    </source>
</evidence>
<feature type="signal peptide" evidence="1">
    <location>
        <begin position="1"/>
        <end position="21"/>
    </location>
</feature>
<gene>
    <name evidence="2" type="ORF">JOD17_001625</name>
</gene>
<dbReference type="PROSITE" id="PS51257">
    <property type="entry name" value="PROKAR_LIPOPROTEIN"/>
    <property type="match status" value="1"/>
</dbReference>
<protein>
    <submittedName>
        <fullName evidence="2">Vancomycin resistance protein YoaR</fullName>
    </submittedName>
</protein>
<sequence length="301" mass="33084">MKPLRLLPIVGLFVLSSACGADEEVMASAPVFGEKSLHELRETPTHKVSVYDENDEDFHVEFTRDELQEDELRSFAKELARGENGYDQSMKTPKNIDGQVEGGQDQVILDENALVENILNHSYYHDSIKLPIKVTSPNVTDDDLQTISDETIGSFSTSFDASTTGRVENIRLSTESIHRSILGPGDRFSFHEVVGPATAERGYQEANVIVDGEFTNGMGGGICQTSTTLYNAVERAGLDIIERHHHSLPISYVPEGDDAMVSWGWADFKFENGHDFPVMITGSVDASSGHVTFEVTAAESI</sequence>
<proteinExistence type="predicted"/>
<reference evidence="2 3" key="1">
    <citation type="submission" date="2021-01" db="EMBL/GenBank/DDBJ databases">
        <title>Genomic Encyclopedia of Type Strains, Phase IV (KMG-IV): sequencing the most valuable type-strain genomes for metagenomic binning, comparative biology and taxonomic classification.</title>
        <authorList>
            <person name="Goeker M."/>
        </authorList>
    </citation>
    <scope>NUCLEOTIDE SEQUENCE [LARGE SCALE GENOMIC DNA]</scope>
    <source>
        <strain evidence="2 3">DSM 25540</strain>
    </source>
</reference>
<dbReference type="PANTHER" id="PTHR35788:SF1">
    <property type="entry name" value="EXPORTED PROTEIN"/>
    <property type="match status" value="1"/>
</dbReference>
<evidence type="ECO:0000313" key="3">
    <source>
        <dbReference type="Proteomes" id="UP000741863"/>
    </source>
</evidence>
<keyword evidence="1" id="KW-0732">Signal</keyword>
<dbReference type="EMBL" id="JAFBEC010000004">
    <property type="protein sequence ID" value="MBM7632531.1"/>
    <property type="molecule type" value="Genomic_DNA"/>
</dbReference>
<dbReference type="InterPro" id="IPR052913">
    <property type="entry name" value="Glycopeptide_resist_protein"/>
</dbReference>
<organism evidence="2 3">
    <name type="scientific">Geomicrobium sediminis</name>
    <dbReference type="NCBI Taxonomy" id="1347788"/>
    <lineage>
        <taxon>Bacteria</taxon>
        <taxon>Bacillati</taxon>
        <taxon>Bacillota</taxon>
        <taxon>Bacilli</taxon>
        <taxon>Bacillales</taxon>
        <taxon>Geomicrobium</taxon>
    </lineage>
</organism>
<dbReference type="PANTHER" id="PTHR35788">
    <property type="entry name" value="EXPORTED PROTEIN-RELATED"/>
    <property type="match status" value="1"/>
</dbReference>
<dbReference type="RefSeq" id="WP_204696838.1">
    <property type="nucleotide sequence ID" value="NZ_JAFBEC010000004.1"/>
</dbReference>